<gene>
    <name evidence="1" type="ORF">Ccrd_024430</name>
</gene>
<accession>A0A103XCF9</accession>
<protein>
    <submittedName>
        <fullName evidence="1">Uncharacterized protein</fullName>
    </submittedName>
</protein>
<comment type="caution">
    <text evidence="1">The sequence shown here is derived from an EMBL/GenBank/DDBJ whole genome shotgun (WGS) entry which is preliminary data.</text>
</comment>
<evidence type="ECO:0000313" key="2">
    <source>
        <dbReference type="Proteomes" id="UP000243975"/>
    </source>
</evidence>
<dbReference type="EMBL" id="LEKV01005534">
    <property type="protein sequence ID" value="KVH88183.1"/>
    <property type="molecule type" value="Genomic_DNA"/>
</dbReference>
<keyword evidence="2" id="KW-1185">Reference proteome</keyword>
<proteinExistence type="predicted"/>
<dbReference type="AlphaFoldDB" id="A0A103XCF9"/>
<organism evidence="1 2">
    <name type="scientific">Cynara cardunculus var. scolymus</name>
    <name type="common">Globe artichoke</name>
    <name type="synonym">Cynara scolymus</name>
    <dbReference type="NCBI Taxonomy" id="59895"/>
    <lineage>
        <taxon>Eukaryota</taxon>
        <taxon>Viridiplantae</taxon>
        <taxon>Streptophyta</taxon>
        <taxon>Embryophyta</taxon>
        <taxon>Tracheophyta</taxon>
        <taxon>Spermatophyta</taxon>
        <taxon>Magnoliopsida</taxon>
        <taxon>eudicotyledons</taxon>
        <taxon>Gunneridae</taxon>
        <taxon>Pentapetalae</taxon>
        <taxon>asterids</taxon>
        <taxon>campanulids</taxon>
        <taxon>Asterales</taxon>
        <taxon>Asteraceae</taxon>
        <taxon>Carduoideae</taxon>
        <taxon>Cardueae</taxon>
        <taxon>Carduinae</taxon>
        <taxon>Cynara</taxon>
    </lineage>
</organism>
<dbReference type="Proteomes" id="UP000243975">
    <property type="component" value="Unassembled WGS sequence"/>
</dbReference>
<evidence type="ECO:0000313" key="1">
    <source>
        <dbReference type="EMBL" id="KVH88183.1"/>
    </source>
</evidence>
<name>A0A103XCF9_CYNCS</name>
<dbReference type="Gramene" id="KVH88183">
    <property type="protein sequence ID" value="KVH88183"/>
    <property type="gene ID" value="Ccrd_024430"/>
</dbReference>
<reference evidence="1 2" key="1">
    <citation type="journal article" date="2016" name="Sci. Rep.">
        <title>The genome sequence of the outbreeding globe artichoke constructed de novo incorporating a phase-aware low-pass sequencing strategy of F1 progeny.</title>
        <authorList>
            <person name="Scaglione D."/>
            <person name="Reyes-Chin-Wo S."/>
            <person name="Acquadro A."/>
            <person name="Froenicke L."/>
            <person name="Portis E."/>
            <person name="Beitel C."/>
            <person name="Tirone M."/>
            <person name="Mauro R."/>
            <person name="Lo Monaco A."/>
            <person name="Mauromicale G."/>
            <person name="Faccioli P."/>
            <person name="Cattivelli L."/>
            <person name="Rieseberg L."/>
            <person name="Michelmore R."/>
            <person name="Lanteri S."/>
        </authorList>
    </citation>
    <scope>NUCLEOTIDE SEQUENCE [LARGE SCALE GENOMIC DNA]</scope>
    <source>
        <strain evidence="1">2C</strain>
    </source>
</reference>
<sequence>MLLNSSNTRKLFWLMPFYSKLGVPRSLMQTVLKTSVKDLYIMRSKKRLKCQSTKL</sequence>